<proteinExistence type="predicted"/>
<organism evidence="1 2">
    <name type="scientific">Elysia crispata</name>
    <name type="common">lettuce slug</name>
    <dbReference type="NCBI Taxonomy" id="231223"/>
    <lineage>
        <taxon>Eukaryota</taxon>
        <taxon>Metazoa</taxon>
        <taxon>Spiralia</taxon>
        <taxon>Lophotrochozoa</taxon>
        <taxon>Mollusca</taxon>
        <taxon>Gastropoda</taxon>
        <taxon>Heterobranchia</taxon>
        <taxon>Euthyneura</taxon>
        <taxon>Panpulmonata</taxon>
        <taxon>Sacoglossa</taxon>
        <taxon>Placobranchoidea</taxon>
        <taxon>Plakobranchidae</taxon>
        <taxon>Elysia</taxon>
    </lineage>
</organism>
<dbReference type="AlphaFoldDB" id="A0AAE0Z4W3"/>
<comment type="caution">
    <text evidence="1">The sequence shown here is derived from an EMBL/GenBank/DDBJ whole genome shotgun (WGS) entry which is preliminary data.</text>
</comment>
<evidence type="ECO:0000313" key="2">
    <source>
        <dbReference type="Proteomes" id="UP001283361"/>
    </source>
</evidence>
<accession>A0AAE0Z4W3</accession>
<protein>
    <submittedName>
        <fullName evidence="1">Uncharacterized protein</fullName>
    </submittedName>
</protein>
<dbReference type="Proteomes" id="UP001283361">
    <property type="component" value="Unassembled WGS sequence"/>
</dbReference>
<evidence type="ECO:0000313" key="1">
    <source>
        <dbReference type="EMBL" id="KAK3762828.1"/>
    </source>
</evidence>
<gene>
    <name evidence="1" type="ORF">RRG08_040523</name>
</gene>
<keyword evidence="2" id="KW-1185">Reference proteome</keyword>
<name>A0AAE0Z4W3_9GAST</name>
<dbReference type="EMBL" id="JAWDGP010004637">
    <property type="protein sequence ID" value="KAK3762828.1"/>
    <property type="molecule type" value="Genomic_DNA"/>
</dbReference>
<reference evidence="1" key="1">
    <citation type="journal article" date="2023" name="G3 (Bethesda)">
        <title>A reference genome for the long-term kleptoplast-retaining sea slug Elysia crispata morphotype clarki.</title>
        <authorList>
            <person name="Eastman K.E."/>
            <person name="Pendleton A.L."/>
            <person name="Shaikh M.A."/>
            <person name="Suttiyut T."/>
            <person name="Ogas R."/>
            <person name="Tomko P."/>
            <person name="Gavelis G."/>
            <person name="Widhalm J.R."/>
            <person name="Wisecaver J.H."/>
        </authorList>
    </citation>
    <scope>NUCLEOTIDE SEQUENCE</scope>
    <source>
        <strain evidence="1">ECLA1</strain>
    </source>
</reference>
<sequence length="126" mass="14198">MIIRAYTHVHLSACGRKQARLVESRHEMGYKLLAPVVDHGLFLSHLIVKGSLNRTELLTADLGRTPTLNDLLEISVDECDAGRWSDVGLAELLHIGVRRRNKGLAPLSLKHRLDLQEYAQELQIQN</sequence>